<dbReference type="EC" id="2.7.1.15" evidence="9 10"/>
<feature type="binding site" evidence="9">
    <location>
        <position position="146"/>
    </location>
    <ligand>
        <name>substrate</name>
    </ligand>
</feature>
<dbReference type="PANTHER" id="PTHR10584">
    <property type="entry name" value="SUGAR KINASE"/>
    <property type="match status" value="1"/>
</dbReference>
<dbReference type="FunCoup" id="A0A2G4YQL5">
    <property type="interactions" value="484"/>
</dbReference>
<comment type="subcellular location">
    <subcellularLocation>
        <location evidence="9">Cytoplasm</location>
    </subcellularLocation>
</comment>
<dbReference type="InParanoid" id="A0A2G4YQL5"/>
<dbReference type="AlphaFoldDB" id="A0A2G4YQL5"/>
<feature type="binding site" evidence="9">
    <location>
        <position position="293"/>
    </location>
    <ligand>
        <name>K(+)</name>
        <dbReference type="ChEBI" id="CHEBI:29103"/>
    </ligand>
</feature>
<dbReference type="Gene3D" id="3.40.1190.20">
    <property type="match status" value="1"/>
</dbReference>
<evidence type="ECO:0000256" key="2">
    <source>
        <dbReference type="ARBA" id="ARBA00022723"/>
    </source>
</evidence>
<evidence type="ECO:0000256" key="8">
    <source>
        <dbReference type="ARBA" id="ARBA00023277"/>
    </source>
</evidence>
<evidence type="ECO:0000256" key="10">
    <source>
        <dbReference type="NCBIfam" id="TIGR02152"/>
    </source>
</evidence>
<dbReference type="Pfam" id="PF00294">
    <property type="entry name" value="PfkB"/>
    <property type="match status" value="1"/>
</dbReference>
<dbReference type="Proteomes" id="UP000229730">
    <property type="component" value="Unassembled WGS sequence"/>
</dbReference>
<comment type="cofactor">
    <cofactor evidence="9">
        <name>Mg(2+)</name>
        <dbReference type="ChEBI" id="CHEBI:18420"/>
    </cofactor>
    <text evidence="9">Requires a divalent cation, most likely magnesium in vivo, as an electrophilic catalyst to aid phosphoryl group transfer. It is the chelate of the metal and the nucleotide that is the actual substrate.</text>
</comment>
<evidence type="ECO:0000256" key="5">
    <source>
        <dbReference type="ARBA" id="ARBA00022840"/>
    </source>
</evidence>
<dbReference type="PANTHER" id="PTHR10584:SF166">
    <property type="entry name" value="RIBOKINASE"/>
    <property type="match status" value="1"/>
</dbReference>
<evidence type="ECO:0000256" key="9">
    <source>
        <dbReference type="HAMAP-Rule" id="MF_01987"/>
    </source>
</evidence>
<feature type="binding site" evidence="9">
    <location>
        <begin position="17"/>
        <end position="19"/>
    </location>
    <ligand>
        <name>substrate</name>
    </ligand>
</feature>
<gene>
    <name evidence="9 12" type="primary">rbsK</name>
    <name evidence="12" type="ORF">CRD36_12485</name>
</gene>
<comment type="subunit">
    <text evidence="9">Homodimer.</text>
</comment>
<dbReference type="HAMAP" id="MF_01987">
    <property type="entry name" value="Ribokinase"/>
    <property type="match status" value="1"/>
</dbReference>
<dbReference type="GO" id="GO:0005829">
    <property type="term" value="C:cytosol"/>
    <property type="evidence" value="ECO:0007669"/>
    <property type="project" value="TreeGrafter"/>
</dbReference>
<feature type="binding site" evidence="9">
    <location>
        <position position="288"/>
    </location>
    <ligand>
        <name>K(+)</name>
        <dbReference type="ChEBI" id="CHEBI:29103"/>
    </ligand>
</feature>
<evidence type="ECO:0000256" key="3">
    <source>
        <dbReference type="ARBA" id="ARBA00022741"/>
    </source>
</evidence>
<evidence type="ECO:0000259" key="11">
    <source>
        <dbReference type="Pfam" id="PF00294"/>
    </source>
</evidence>
<feature type="binding site" evidence="9">
    <location>
        <position position="291"/>
    </location>
    <ligand>
        <name>K(+)</name>
        <dbReference type="ChEBI" id="CHEBI:29103"/>
    </ligand>
</feature>
<dbReference type="OrthoDB" id="9775849at2"/>
<comment type="caution">
    <text evidence="9">Lacks conserved residue(s) required for the propagation of feature annotation.</text>
</comment>
<dbReference type="InterPro" id="IPR011877">
    <property type="entry name" value="Ribokinase"/>
</dbReference>
<dbReference type="GO" id="GO:0004747">
    <property type="term" value="F:ribokinase activity"/>
    <property type="evidence" value="ECO:0007669"/>
    <property type="project" value="UniProtKB-UniRule"/>
</dbReference>
<feature type="binding site" evidence="9">
    <location>
        <begin position="257"/>
        <end position="258"/>
    </location>
    <ligand>
        <name>ATP</name>
        <dbReference type="ChEBI" id="CHEBI:30616"/>
    </ligand>
</feature>
<name>A0A2G4YQL5_9PROT</name>
<accession>A0A2G4YQL5</accession>
<comment type="catalytic activity">
    <reaction evidence="9">
        <text>D-ribose + ATP = D-ribose 5-phosphate + ADP + H(+)</text>
        <dbReference type="Rhea" id="RHEA:13697"/>
        <dbReference type="ChEBI" id="CHEBI:15378"/>
        <dbReference type="ChEBI" id="CHEBI:30616"/>
        <dbReference type="ChEBI" id="CHEBI:47013"/>
        <dbReference type="ChEBI" id="CHEBI:78346"/>
        <dbReference type="ChEBI" id="CHEBI:456216"/>
        <dbReference type="EC" id="2.7.1.15"/>
    </reaction>
</comment>
<comment type="similarity">
    <text evidence="9">Belongs to the carbohydrate kinase PfkB family. Ribokinase subfamily.</text>
</comment>
<dbReference type="GO" id="GO:0019303">
    <property type="term" value="P:D-ribose catabolic process"/>
    <property type="evidence" value="ECO:0007669"/>
    <property type="project" value="UniProtKB-UniRule"/>
</dbReference>
<comment type="pathway">
    <text evidence="9">Carbohydrate metabolism; D-ribose degradation; D-ribose 5-phosphate from beta-D-ribopyranose: step 2/2.</text>
</comment>
<evidence type="ECO:0000313" key="13">
    <source>
        <dbReference type="Proteomes" id="UP000229730"/>
    </source>
</evidence>
<dbReference type="PRINTS" id="PR00990">
    <property type="entry name" value="RIBOKINASE"/>
</dbReference>
<organism evidence="12 13">
    <name type="scientific">Paremcibacter congregatus</name>
    <dbReference type="NCBI Taxonomy" id="2043170"/>
    <lineage>
        <taxon>Bacteria</taxon>
        <taxon>Pseudomonadati</taxon>
        <taxon>Pseudomonadota</taxon>
        <taxon>Alphaproteobacteria</taxon>
        <taxon>Emcibacterales</taxon>
        <taxon>Emcibacteraceae</taxon>
        <taxon>Paremcibacter</taxon>
    </lineage>
</organism>
<evidence type="ECO:0000256" key="7">
    <source>
        <dbReference type="ARBA" id="ARBA00022958"/>
    </source>
</evidence>
<feature type="binding site" evidence="9">
    <location>
        <position position="254"/>
    </location>
    <ligand>
        <name>K(+)</name>
        <dbReference type="ChEBI" id="CHEBI:29103"/>
    </ligand>
</feature>
<dbReference type="NCBIfam" id="TIGR02152">
    <property type="entry name" value="D_ribokin_bact"/>
    <property type="match status" value="1"/>
</dbReference>
<comment type="function">
    <text evidence="9">Catalyzes the phosphorylation of ribose at O-5 in a reaction requiring ATP and magnesium. The resulting D-ribose-5-phosphate can then be used either for sythesis of nucleotides, histidine, and tryptophan, or as a component of the pentose phosphate pathway.</text>
</comment>
<protein>
    <recommendedName>
        <fullName evidence="9 10">Ribokinase</fullName>
        <shortName evidence="9">RK</shortName>
        <ecNumber evidence="9 10">2.7.1.15</ecNumber>
    </recommendedName>
</protein>
<keyword evidence="6 9" id="KW-0460">Magnesium</keyword>
<feature type="active site" description="Proton acceptor" evidence="9">
    <location>
        <position position="258"/>
    </location>
</feature>
<keyword evidence="2 9" id="KW-0479">Metal-binding</keyword>
<comment type="caution">
    <text evidence="12">The sequence shown here is derived from an EMBL/GenBank/DDBJ whole genome shotgun (WGS) entry which is preliminary data.</text>
</comment>
<reference evidence="12 13" key="1">
    <citation type="submission" date="2017-10" db="EMBL/GenBank/DDBJ databases">
        <title>Frigbacter circumglobatus gen. nov. sp. nov., isolated from sediment cultured in situ.</title>
        <authorList>
            <person name="Zhao Z."/>
        </authorList>
    </citation>
    <scope>NUCLEOTIDE SEQUENCE [LARGE SCALE GENOMIC DNA]</scope>
    <source>
        <strain evidence="12 13">ZYL</strain>
    </source>
</reference>
<evidence type="ECO:0000256" key="1">
    <source>
        <dbReference type="ARBA" id="ARBA00022679"/>
    </source>
</evidence>
<dbReference type="GO" id="GO:0046872">
    <property type="term" value="F:metal ion binding"/>
    <property type="evidence" value="ECO:0007669"/>
    <property type="project" value="UniProtKB-KW"/>
</dbReference>
<dbReference type="UniPathway" id="UPA00916">
    <property type="reaction ID" value="UER00889"/>
</dbReference>
<keyword evidence="7 9" id="KW-0630">Potassium</keyword>
<evidence type="ECO:0000256" key="6">
    <source>
        <dbReference type="ARBA" id="ARBA00022842"/>
    </source>
</evidence>
<dbReference type="InterPro" id="IPR011611">
    <property type="entry name" value="PfkB_dom"/>
</dbReference>
<keyword evidence="4 9" id="KW-0418">Kinase</keyword>
<dbReference type="CDD" id="cd01174">
    <property type="entry name" value="ribokinase"/>
    <property type="match status" value="1"/>
</dbReference>
<keyword evidence="3 9" id="KW-0547">Nucleotide-binding</keyword>
<evidence type="ECO:0000313" key="12">
    <source>
        <dbReference type="EMBL" id="PHZ84612.1"/>
    </source>
</evidence>
<dbReference type="InterPro" id="IPR002139">
    <property type="entry name" value="Ribo/fructo_kinase"/>
</dbReference>
<dbReference type="InterPro" id="IPR029056">
    <property type="entry name" value="Ribokinase-like"/>
</dbReference>
<keyword evidence="1 9" id="KW-0808">Transferase</keyword>
<dbReference type="SUPFAM" id="SSF53613">
    <property type="entry name" value="Ribokinase-like"/>
    <property type="match status" value="1"/>
</dbReference>
<feature type="binding site" evidence="9">
    <location>
        <position position="258"/>
    </location>
    <ligand>
        <name>substrate</name>
    </ligand>
</feature>
<comment type="activity regulation">
    <text evidence="9">Activated by a monovalent cation that binds near, but not in, the active site. The most likely occupant of the site in vivo is potassium. Ion binding induces a conformational change that may alter substrate affinity.</text>
</comment>
<keyword evidence="5 9" id="KW-0067">ATP-binding</keyword>
<keyword evidence="9" id="KW-0963">Cytoplasm</keyword>
<dbReference type="EMBL" id="PDEM01000024">
    <property type="protein sequence ID" value="PHZ84612.1"/>
    <property type="molecule type" value="Genomic_DNA"/>
</dbReference>
<feature type="binding site" evidence="9">
    <location>
        <position position="252"/>
    </location>
    <ligand>
        <name>K(+)</name>
        <dbReference type="ChEBI" id="CHEBI:29103"/>
    </ligand>
</feature>
<feature type="binding site" evidence="9">
    <location>
        <position position="190"/>
    </location>
    <ligand>
        <name>ATP</name>
        <dbReference type="ChEBI" id="CHEBI:30616"/>
    </ligand>
</feature>
<feature type="binding site" evidence="9">
    <location>
        <begin position="45"/>
        <end position="49"/>
    </location>
    <ligand>
        <name>substrate</name>
    </ligand>
</feature>
<feature type="binding site" evidence="9">
    <location>
        <begin position="226"/>
        <end position="231"/>
    </location>
    <ligand>
        <name>ATP</name>
        <dbReference type="ChEBI" id="CHEBI:30616"/>
    </ligand>
</feature>
<proteinExistence type="inferred from homology"/>
<keyword evidence="13" id="KW-1185">Reference proteome</keyword>
<dbReference type="GO" id="GO:0005524">
    <property type="term" value="F:ATP binding"/>
    <property type="evidence" value="ECO:0007669"/>
    <property type="project" value="UniProtKB-UniRule"/>
</dbReference>
<sequence length="314" mass="32355">MKPVSEVKRITVVGSINSDVTAYVREFPAHNQTVLARESTLTVGGKGLNQAVAAACAGAEVTLIACVGDDVFGTMAQTYLKDKQVGISAVRQVAATASGTANIMVSEGGDNMIAVAMGANACLSPEDIQRHKALIEASDVLIVQLEVPEETVREALKVARDAGVISILNPAPALGSAGELLRLADIVTPNETETQEIANIYPGNPGDAAEAAEKLKQKGARNIVITMGSAGYFYDLEGEARFVPARKVEALDPTGAGDVFNGVLAVALAKGKHSVLAAQYAAAAGALSVMRPGAEGAAPSWQEVETYLGGAGRI</sequence>
<evidence type="ECO:0000256" key="4">
    <source>
        <dbReference type="ARBA" id="ARBA00022777"/>
    </source>
</evidence>
<feature type="domain" description="Carbohydrate kinase PfkB" evidence="11">
    <location>
        <begin position="8"/>
        <end position="299"/>
    </location>
</feature>
<keyword evidence="8 9" id="KW-0119">Carbohydrate metabolism</keyword>